<comment type="caution">
    <text evidence="2">The sequence shown here is derived from an EMBL/GenBank/DDBJ whole genome shotgun (WGS) entry which is preliminary data.</text>
</comment>
<gene>
    <name evidence="2" type="ORF">BN980_GECA16s01594g</name>
</gene>
<dbReference type="InterPro" id="IPR036915">
    <property type="entry name" value="Cyclin-like_sf"/>
</dbReference>
<dbReference type="PANTHER" id="PTHR15615:SF32">
    <property type="entry name" value="PROTEIN KINASE COMPLEX COMPONENT, PUTATIVE (AFU_ORTHOLOGUE AFUA_2G07660)-RELATED"/>
    <property type="match status" value="1"/>
</dbReference>
<protein>
    <submittedName>
        <fullName evidence="2">Similar to Saccharomyces cerevisiae YIL050W PCL7 Pho85p cyclin of the Pho80p subfamily</fullName>
    </submittedName>
</protein>
<sequence length="298" mass="32219">MASTTTTTLTTAPPATKGAVHATPAAASPSIPRFHFTKYTLPPFTDDEGAGDSTDTHVDQTNATGLSSSNGHESRNENGISNTSTLPGADLLHELTTEECVCILYQTVNRLLQASAESDPTGSPDSNTDATTSEDKTTALIARRFNSSARAPPPIHPWDYLLRLHHYCPMSQSVYLSASLYLTRLCAPPQLVGSSHDKGTVSPGPPVTLTPLNVHRLLLAALRIACKVIEDINFKQQRYASIAGVSTLDLYRLEIALLFLLDFDVFTDMGDLCAHLRDLQRFTAADQQQEANGTVTEH</sequence>
<feature type="compositionally biased region" description="Polar residues" evidence="1">
    <location>
        <begin position="59"/>
        <end position="83"/>
    </location>
</feature>
<dbReference type="GO" id="GO:0000307">
    <property type="term" value="C:cyclin-dependent protein kinase holoenzyme complex"/>
    <property type="evidence" value="ECO:0007669"/>
    <property type="project" value="TreeGrafter"/>
</dbReference>
<dbReference type="STRING" id="1173061.A0A0J9XH74"/>
<name>A0A0J9XH74_GEOCN</name>
<dbReference type="SUPFAM" id="SSF47954">
    <property type="entry name" value="Cyclin-like"/>
    <property type="match status" value="1"/>
</dbReference>
<evidence type="ECO:0000313" key="3">
    <source>
        <dbReference type="Proteomes" id="UP000242525"/>
    </source>
</evidence>
<feature type="compositionally biased region" description="Polar residues" evidence="1">
    <location>
        <begin position="116"/>
        <end position="131"/>
    </location>
</feature>
<dbReference type="GO" id="GO:0019901">
    <property type="term" value="F:protein kinase binding"/>
    <property type="evidence" value="ECO:0007669"/>
    <property type="project" value="InterPro"/>
</dbReference>
<dbReference type="EMBL" id="CCBN010000016">
    <property type="protein sequence ID" value="CDO56702.1"/>
    <property type="molecule type" value="Genomic_DNA"/>
</dbReference>
<dbReference type="InterPro" id="IPR013922">
    <property type="entry name" value="Cyclin_PHO80-like"/>
</dbReference>
<evidence type="ECO:0000313" key="2">
    <source>
        <dbReference type="EMBL" id="CDO56702.1"/>
    </source>
</evidence>
<dbReference type="Gene3D" id="1.10.472.10">
    <property type="entry name" value="Cyclin-like"/>
    <property type="match status" value="1"/>
</dbReference>
<dbReference type="CDD" id="cd20558">
    <property type="entry name" value="CYCLIN_ScPCL7-like"/>
    <property type="match status" value="1"/>
</dbReference>
<dbReference type="AlphaFoldDB" id="A0A0J9XH74"/>
<dbReference type="PANTHER" id="PTHR15615">
    <property type="match status" value="1"/>
</dbReference>
<feature type="compositionally biased region" description="Low complexity" evidence="1">
    <location>
        <begin position="1"/>
        <end position="16"/>
    </location>
</feature>
<feature type="region of interest" description="Disordered" evidence="1">
    <location>
        <begin position="1"/>
        <end position="26"/>
    </location>
</feature>
<reference evidence="2" key="1">
    <citation type="submission" date="2014-03" db="EMBL/GenBank/DDBJ databases">
        <authorList>
            <person name="Casaregola S."/>
        </authorList>
    </citation>
    <scope>NUCLEOTIDE SEQUENCE [LARGE SCALE GENOMIC DNA]</scope>
    <source>
        <strain evidence="2">CLIB 918</strain>
    </source>
</reference>
<feature type="region of interest" description="Disordered" evidence="1">
    <location>
        <begin position="42"/>
        <end position="83"/>
    </location>
</feature>
<feature type="region of interest" description="Disordered" evidence="1">
    <location>
        <begin position="116"/>
        <end position="136"/>
    </location>
</feature>
<keyword evidence="3" id="KW-1185">Reference proteome</keyword>
<dbReference type="Pfam" id="PF08613">
    <property type="entry name" value="Cyclin"/>
    <property type="match status" value="1"/>
</dbReference>
<evidence type="ECO:0000256" key="1">
    <source>
        <dbReference type="SAM" id="MobiDB-lite"/>
    </source>
</evidence>
<dbReference type="Proteomes" id="UP000242525">
    <property type="component" value="Unassembled WGS sequence"/>
</dbReference>
<dbReference type="OrthoDB" id="5304883at2759"/>
<accession>A0A0J9XH74</accession>
<organism evidence="2 3">
    <name type="scientific">Geotrichum candidum</name>
    <name type="common">Oospora lactis</name>
    <name type="synonym">Dipodascus geotrichum</name>
    <dbReference type="NCBI Taxonomy" id="1173061"/>
    <lineage>
        <taxon>Eukaryota</taxon>
        <taxon>Fungi</taxon>
        <taxon>Dikarya</taxon>
        <taxon>Ascomycota</taxon>
        <taxon>Saccharomycotina</taxon>
        <taxon>Dipodascomycetes</taxon>
        <taxon>Dipodascales</taxon>
        <taxon>Dipodascaceae</taxon>
        <taxon>Geotrichum</taxon>
    </lineage>
</organism>
<dbReference type="GO" id="GO:0016538">
    <property type="term" value="F:cyclin-dependent protein serine/threonine kinase regulator activity"/>
    <property type="evidence" value="ECO:0007669"/>
    <property type="project" value="TreeGrafter"/>
</dbReference>
<proteinExistence type="predicted"/>
<dbReference type="GO" id="GO:0005634">
    <property type="term" value="C:nucleus"/>
    <property type="evidence" value="ECO:0007669"/>
    <property type="project" value="TreeGrafter"/>
</dbReference>